<keyword evidence="3" id="KW-0479">Metal-binding</keyword>
<protein>
    <submittedName>
        <fullName evidence="10">FAD-binding protein</fullName>
    </submittedName>
</protein>
<keyword evidence="11" id="KW-1185">Reference proteome</keyword>
<dbReference type="EMBL" id="JAKQYM010000001">
    <property type="protein sequence ID" value="MCI2227844.1"/>
    <property type="molecule type" value="Genomic_DNA"/>
</dbReference>
<evidence type="ECO:0000256" key="1">
    <source>
        <dbReference type="ARBA" id="ARBA00001974"/>
    </source>
</evidence>
<dbReference type="Pfam" id="PF01565">
    <property type="entry name" value="FAD_binding_4"/>
    <property type="match status" value="1"/>
</dbReference>
<evidence type="ECO:0000256" key="6">
    <source>
        <dbReference type="ARBA" id="ARBA00023004"/>
    </source>
</evidence>
<evidence type="ECO:0000256" key="5">
    <source>
        <dbReference type="ARBA" id="ARBA00023002"/>
    </source>
</evidence>
<dbReference type="InterPro" id="IPR017900">
    <property type="entry name" value="4Fe4S_Fe_S_CS"/>
</dbReference>
<dbReference type="PANTHER" id="PTHR11748">
    <property type="entry name" value="D-LACTATE DEHYDROGENASE"/>
    <property type="match status" value="1"/>
</dbReference>
<dbReference type="GO" id="GO:0071949">
    <property type="term" value="F:FAD binding"/>
    <property type="evidence" value="ECO:0007669"/>
    <property type="project" value="InterPro"/>
</dbReference>
<organism evidence="10 11">
    <name type="scientific">Polaribacter marinus</name>
    <dbReference type="NCBI Taxonomy" id="2916838"/>
    <lineage>
        <taxon>Bacteria</taxon>
        <taxon>Pseudomonadati</taxon>
        <taxon>Bacteroidota</taxon>
        <taxon>Flavobacteriia</taxon>
        <taxon>Flavobacteriales</taxon>
        <taxon>Flavobacteriaceae</taxon>
    </lineage>
</organism>
<evidence type="ECO:0000313" key="11">
    <source>
        <dbReference type="Proteomes" id="UP001139369"/>
    </source>
</evidence>
<dbReference type="GO" id="GO:0046872">
    <property type="term" value="F:metal ion binding"/>
    <property type="evidence" value="ECO:0007669"/>
    <property type="project" value="UniProtKB-KW"/>
</dbReference>
<dbReference type="InterPro" id="IPR017896">
    <property type="entry name" value="4Fe4S_Fe-S-bd"/>
</dbReference>
<evidence type="ECO:0000256" key="7">
    <source>
        <dbReference type="ARBA" id="ARBA00023014"/>
    </source>
</evidence>
<evidence type="ECO:0000256" key="3">
    <source>
        <dbReference type="ARBA" id="ARBA00022723"/>
    </source>
</evidence>
<comment type="cofactor">
    <cofactor evidence="1">
        <name>FAD</name>
        <dbReference type="ChEBI" id="CHEBI:57692"/>
    </cofactor>
</comment>
<dbReference type="Pfam" id="PF13534">
    <property type="entry name" value="Fer4_17"/>
    <property type="match status" value="1"/>
</dbReference>
<evidence type="ECO:0000259" key="9">
    <source>
        <dbReference type="PROSITE" id="PS51387"/>
    </source>
</evidence>
<dbReference type="InterPro" id="IPR016164">
    <property type="entry name" value="FAD-linked_Oxase-like_C"/>
</dbReference>
<dbReference type="AlphaFoldDB" id="A0A9X1VJU4"/>
<evidence type="ECO:0000256" key="2">
    <source>
        <dbReference type="ARBA" id="ARBA00022630"/>
    </source>
</evidence>
<dbReference type="SUPFAM" id="SSF46548">
    <property type="entry name" value="alpha-helical ferredoxin"/>
    <property type="match status" value="1"/>
</dbReference>
<dbReference type="SUPFAM" id="SSF55103">
    <property type="entry name" value="FAD-linked oxidases, C-terminal domain"/>
    <property type="match status" value="1"/>
</dbReference>
<dbReference type="Gene3D" id="3.30.465.10">
    <property type="match status" value="1"/>
</dbReference>
<dbReference type="RefSeq" id="WP_242176964.1">
    <property type="nucleotide sequence ID" value="NZ_JAKQYM010000001.1"/>
</dbReference>
<name>A0A9X1VJU4_9FLAO</name>
<proteinExistence type="predicted"/>
<dbReference type="Gene3D" id="1.10.45.10">
    <property type="entry name" value="Vanillyl-alcohol Oxidase, Chain A, domain 4"/>
    <property type="match status" value="1"/>
</dbReference>
<feature type="domain" description="4Fe-4S ferredoxin-type" evidence="8">
    <location>
        <begin position="617"/>
        <end position="648"/>
    </location>
</feature>
<dbReference type="InterPro" id="IPR016166">
    <property type="entry name" value="FAD-bd_PCMH"/>
</dbReference>
<keyword evidence="4" id="KW-0274">FAD</keyword>
<accession>A0A9X1VJU4</accession>
<evidence type="ECO:0000259" key="8">
    <source>
        <dbReference type="PROSITE" id="PS51379"/>
    </source>
</evidence>
<dbReference type="Proteomes" id="UP001139369">
    <property type="component" value="Unassembled WGS sequence"/>
</dbReference>
<dbReference type="PROSITE" id="PS51387">
    <property type="entry name" value="FAD_PCMH"/>
    <property type="match status" value="1"/>
</dbReference>
<dbReference type="InterPro" id="IPR016171">
    <property type="entry name" value="Vanillyl_alc_oxidase_C-sub2"/>
</dbReference>
<dbReference type="PROSITE" id="PS51379">
    <property type="entry name" value="4FE4S_FER_2"/>
    <property type="match status" value="1"/>
</dbReference>
<comment type="caution">
    <text evidence="10">The sequence shown here is derived from an EMBL/GenBank/DDBJ whole genome shotgun (WGS) entry which is preliminary data.</text>
</comment>
<evidence type="ECO:0000256" key="4">
    <source>
        <dbReference type="ARBA" id="ARBA00022827"/>
    </source>
</evidence>
<feature type="domain" description="FAD-binding PCMH-type" evidence="9">
    <location>
        <begin position="35"/>
        <end position="274"/>
    </location>
</feature>
<reference evidence="10" key="1">
    <citation type="submission" date="2022-02" db="EMBL/GenBank/DDBJ databases">
        <title>Polaribacter sp. MSW13, isolated from seawater.</title>
        <authorList>
            <person name="Kristyanto S."/>
            <person name="Jung J."/>
            <person name="Jeon C.O."/>
        </authorList>
    </citation>
    <scope>NUCLEOTIDE SEQUENCE</scope>
    <source>
        <strain evidence="10">MSW13</strain>
    </source>
</reference>
<keyword evidence="5" id="KW-0560">Oxidoreductase</keyword>
<dbReference type="GO" id="GO:1903457">
    <property type="term" value="P:lactate catabolic process"/>
    <property type="evidence" value="ECO:0007669"/>
    <property type="project" value="TreeGrafter"/>
</dbReference>
<dbReference type="PANTHER" id="PTHR11748:SF119">
    <property type="entry name" value="D-2-HYDROXYGLUTARATE DEHYDROGENASE"/>
    <property type="match status" value="1"/>
</dbReference>
<dbReference type="GO" id="GO:0008720">
    <property type="term" value="F:D-lactate dehydrogenase (NAD+) activity"/>
    <property type="evidence" value="ECO:0007669"/>
    <property type="project" value="TreeGrafter"/>
</dbReference>
<dbReference type="PROSITE" id="PS00198">
    <property type="entry name" value="4FE4S_FER_1"/>
    <property type="match status" value="1"/>
</dbReference>
<dbReference type="Gene3D" id="1.10.1060.10">
    <property type="entry name" value="Alpha-helical ferredoxin"/>
    <property type="match status" value="1"/>
</dbReference>
<dbReference type="GO" id="GO:0004458">
    <property type="term" value="F:D-lactate dehydrogenase (cytochrome) activity"/>
    <property type="evidence" value="ECO:0007669"/>
    <property type="project" value="TreeGrafter"/>
</dbReference>
<dbReference type="InterPro" id="IPR004113">
    <property type="entry name" value="FAD-bd_oxidored_4_C"/>
</dbReference>
<dbReference type="InterPro" id="IPR036318">
    <property type="entry name" value="FAD-bd_PCMH-like_sf"/>
</dbReference>
<evidence type="ECO:0000313" key="10">
    <source>
        <dbReference type="EMBL" id="MCI2227844.1"/>
    </source>
</evidence>
<keyword evidence="6" id="KW-0408">Iron</keyword>
<dbReference type="Gene3D" id="3.30.70.2740">
    <property type="match status" value="1"/>
</dbReference>
<gene>
    <name evidence="10" type="ORF">MC378_01610</name>
</gene>
<keyword evidence="2" id="KW-0285">Flavoprotein</keyword>
<dbReference type="SUPFAM" id="SSF56176">
    <property type="entry name" value="FAD-binding/transporter-associated domain-like"/>
    <property type="match status" value="1"/>
</dbReference>
<dbReference type="Pfam" id="PF02913">
    <property type="entry name" value="FAD-oxidase_C"/>
    <property type="match status" value="1"/>
</dbReference>
<sequence>MIDNSTLETLHNSLSGDVLFDSLHKTLYATDASVYRKIPLAVAFPKDEKDIKVLIDFATKNNITLIPRTAGTSLAGQCVGDGIVVDVSIHFTNVLEFDEQAKTITLQPGVVRDELNIFLKPFGLFFGPNTSTSNRCMIGGMVGNNSSGSTSIKYGVTRDKVVAIDTILSDGSKATFKEITSEEFIQKTKENSLEGKIYKSIFEELSSKKHQQEIKEQFPKETIHRRNTGYAVDEFLKSDLFGGNSPTINVAKFLSGSEGTLAFSTSITLQLNNLPPQKSIMVCSHFASINESLIATVTAMKHNLYNCELMDKTILDCTKSNREQAKNRFFLQGDPAAILMLEVSSNSIEETEVLANNLIADLEKNNFGYHHPKVYGEDIAKVHYLRKAGLGLLGNMIGDMKAVACIEDTAVALEDLPSYIIEFTKIMDKYQQNAVYYAHAGAGELHLRPILNLKKSEDVVLFRKITTETAELVKKYKGSFSGEHGDGIVRAEFIPLMIGEENYQLLRRIKKAFDPHNIFNQGKITDAFLMDKSLRYEIDRKEPEIKTIQDFSESEGILKLAEKCNGSGDCRKTVSAGGTMCPSYRATKNEKDTTRARANTLREFLTNSEETNKFNHQELKEVFDLCLSCKACASECPSNVDVASLKAEFLYQYQETNGYSFRSNLFANNAKYNRLGSKFPTITNFLTNTKFAKKIMGVATERSVPKLAKQTLENWLKKHQFIPSKKAVYLFNDEFTNFYDAEIGKDAVILLERLGYEIKSISHDESGRSHISKGFLKEAKEICNKNITIFKDLISDETPLIGIEPSAILTFRDEYIRLADDKKSAEKIAENTFTFEEFLAKELEKENINKSFFTKKPKTLKVHGHCHQKALSGTHSSFQILNIPENYTVTILNTGCCGMAGSFGYEKEHYKVSMQIGEDTLFSKIRNCNTDTEIAAAGTSCRHQIFDGTKRIAKHPITILKEALS</sequence>
<dbReference type="InterPro" id="IPR016169">
    <property type="entry name" value="FAD-bd_PCMH_sub2"/>
</dbReference>
<dbReference type="InterPro" id="IPR009051">
    <property type="entry name" value="Helical_ferredxn"/>
</dbReference>
<dbReference type="GO" id="GO:0051536">
    <property type="term" value="F:iron-sulfur cluster binding"/>
    <property type="evidence" value="ECO:0007669"/>
    <property type="project" value="UniProtKB-KW"/>
</dbReference>
<keyword evidence="7" id="KW-0411">Iron-sulfur</keyword>
<dbReference type="InterPro" id="IPR006094">
    <property type="entry name" value="Oxid_FAD_bind_N"/>
</dbReference>